<evidence type="ECO:0000313" key="3">
    <source>
        <dbReference type="Proteomes" id="UP000198534"/>
    </source>
</evidence>
<dbReference type="STRING" id="1048340.SAMN05444487_1173"/>
<dbReference type="InterPro" id="IPR008407">
    <property type="entry name" value="Brnchd-chn_aa_trnsp_AzlD"/>
</dbReference>
<keyword evidence="1" id="KW-0472">Membrane</keyword>
<feature type="transmembrane region" description="Helical" evidence="1">
    <location>
        <begin position="38"/>
        <end position="56"/>
    </location>
</feature>
<organism evidence="2 3">
    <name type="scientific">Marininema mesophilum</name>
    <dbReference type="NCBI Taxonomy" id="1048340"/>
    <lineage>
        <taxon>Bacteria</taxon>
        <taxon>Bacillati</taxon>
        <taxon>Bacillota</taxon>
        <taxon>Bacilli</taxon>
        <taxon>Bacillales</taxon>
        <taxon>Thermoactinomycetaceae</taxon>
        <taxon>Marininema</taxon>
    </lineage>
</organism>
<feature type="transmembrane region" description="Helical" evidence="1">
    <location>
        <begin position="86"/>
        <end position="104"/>
    </location>
</feature>
<protein>
    <submittedName>
        <fullName evidence="2">Uncharacterized membrane protein</fullName>
    </submittedName>
</protein>
<dbReference type="EMBL" id="FNNQ01000017">
    <property type="protein sequence ID" value="SDX41390.1"/>
    <property type="molecule type" value="Genomic_DNA"/>
</dbReference>
<feature type="transmembrane region" description="Helical" evidence="1">
    <location>
        <begin position="6"/>
        <end position="26"/>
    </location>
</feature>
<name>A0A1H3BHC9_9BACL</name>
<proteinExistence type="predicted"/>
<feature type="transmembrane region" description="Helical" evidence="1">
    <location>
        <begin position="62"/>
        <end position="81"/>
    </location>
</feature>
<keyword evidence="3" id="KW-1185">Reference proteome</keyword>
<accession>A0A1H3BHC9</accession>
<sequence>MLNDWLLIGLLSISTYITRIIGVQMMAGRKVSSTLRLYFNYVPVGIISALIVKQVFIPTDKVLEISYPVLIGCLITAIIIAKIQMFLPAVALGIISGWLVRYVISNGF</sequence>
<evidence type="ECO:0000256" key="1">
    <source>
        <dbReference type="SAM" id="Phobius"/>
    </source>
</evidence>
<keyword evidence="1" id="KW-1133">Transmembrane helix</keyword>
<gene>
    <name evidence="2" type="ORF">SAMN05444487_1173</name>
</gene>
<reference evidence="2 3" key="1">
    <citation type="submission" date="2016-10" db="EMBL/GenBank/DDBJ databases">
        <authorList>
            <person name="de Groot N.N."/>
        </authorList>
    </citation>
    <scope>NUCLEOTIDE SEQUENCE [LARGE SCALE GENOMIC DNA]</scope>
    <source>
        <strain evidence="2 3">DSM 45610</strain>
    </source>
</reference>
<dbReference type="RefSeq" id="WP_091742379.1">
    <property type="nucleotide sequence ID" value="NZ_FNNQ01000017.1"/>
</dbReference>
<dbReference type="Pfam" id="PF05437">
    <property type="entry name" value="AzlD"/>
    <property type="match status" value="1"/>
</dbReference>
<keyword evidence="1" id="KW-0812">Transmembrane</keyword>
<dbReference type="AlphaFoldDB" id="A0A1H3BHC9"/>
<dbReference type="Proteomes" id="UP000198534">
    <property type="component" value="Unassembled WGS sequence"/>
</dbReference>
<evidence type="ECO:0000313" key="2">
    <source>
        <dbReference type="EMBL" id="SDX41390.1"/>
    </source>
</evidence>
<dbReference type="OrthoDB" id="2989405at2"/>